<dbReference type="Proteomes" id="UP000308600">
    <property type="component" value="Unassembled WGS sequence"/>
</dbReference>
<gene>
    <name evidence="1" type="ORF">BDN72DRAFT_901582</name>
</gene>
<proteinExistence type="predicted"/>
<name>A0ACD3AG65_9AGAR</name>
<dbReference type="EMBL" id="ML208475">
    <property type="protein sequence ID" value="TFK64430.1"/>
    <property type="molecule type" value="Genomic_DNA"/>
</dbReference>
<accession>A0ACD3AG65</accession>
<reference evidence="1 2" key="1">
    <citation type="journal article" date="2019" name="Nat. Ecol. Evol.">
        <title>Megaphylogeny resolves global patterns of mushroom evolution.</title>
        <authorList>
            <person name="Varga T."/>
            <person name="Krizsan K."/>
            <person name="Foldi C."/>
            <person name="Dima B."/>
            <person name="Sanchez-Garcia M."/>
            <person name="Sanchez-Ramirez S."/>
            <person name="Szollosi G.J."/>
            <person name="Szarkandi J.G."/>
            <person name="Papp V."/>
            <person name="Albert L."/>
            <person name="Andreopoulos W."/>
            <person name="Angelini C."/>
            <person name="Antonin V."/>
            <person name="Barry K.W."/>
            <person name="Bougher N.L."/>
            <person name="Buchanan P."/>
            <person name="Buyck B."/>
            <person name="Bense V."/>
            <person name="Catcheside P."/>
            <person name="Chovatia M."/>
            <person name="Cooper J."/>
            <person name="Damon W."/>
            <person name="Desjardin D."/>
            <person name="Finy P."/>
            <person name="Geml J."/>
            <person name="Haridas S."/>
            <person name="Hughes K."/>
            <person name="Justo A."/>
            <person name="Karasinski D."/>
            <person name="Kautmanova I."/>
            <person name="Kiss B."/>
            <person name="Kocsube S."/>
            <person name="Kotiranta H."/>
            <person name="LaButti K.M."/>
            <person name="Lechner B.E."/>
            <person name="Liimatainen K."/>
            <person name="Lipzen A."/>
            <person name="Lukacs Z."/>
            <person name="Mihaltcheva S."/>
            <person name="Morgado L.N."/>
            <person name="Niskanen T."/>
            <person name="Noordeloos M.E."/>
            <person name="Ohm R.A."/>
            <person name="Ortiz-Santana B."/>
            <person name="Ovrebo C."/>
            <person name="Racz N."/>
            <person name="Riley R."/>
            <person name="Savchenko A."/>
            <person name="Shiryaev A."/>
            <person name="Soop K."/>
            <person name="Spirin V."/>
            <person name="Szebenyi C."/>
            <person name="Tomsovsky M."/>
            <person name="Tulloss R.E."/>
            <person name="Uehling J."/>
            <person name="Grigoriev I.V."/>
            <person name="Vagvolgyi C."/>
            <person name="Papp T."/>
            <person name="Martin F.M."/>
            <person name="Miettinen O."/>
            <person name="Hibbett D.S."/>
            <person name="Nagy L.G."/>
        </authorList>
    </citation>
    <scope>NUCLEOTIDE SEQUENCE [LARGE SCALE GENOMIC DNA]</scope>
    <source>
        <strain evidence="1 2">NL-1719</strain>
    </source>
</reference>
<sequence length="178" mass="19918">MQFQSQGGKLILCHKAEGCSYNRTHYLCRVRGHVLRDDLSLEADARGYNGILVLQPSNNPQLAKFFSDSVDTLVNVQKTLNIPEGRLINAIHNVDGQQRLTLIAMSTSDDSPLRVKDTQGDIIAAQKDKLALKGLDIDVVFTFYHTRILIKNPGKPEPELYVLTIARLSEVQILFQCV</sequence>
<protein>
    <submittedName>
        <fullName evidence="1">Uncharacterized protein</fullName>
    </submittedName>
</protein>
<organism evidence="1 2">
    <name type="scientific">Pluteus cervinus</name>
    <dbReference type="NCBI Taxonomy" id="181527"/>
    <lineage>
        <taxon>Eukaryota</taxon>
        <taxon>Fungi</taxon>
        <taxon>Dikarya</taxon>
        <taxon>Basidiomycota</taxon>
        <taxon>Agaricomycotina</taxon>
        <taxon>Agaricomycetes</taxon>
        <taxon>Agaricomycetidae</taxon>
        <taxon>Agaricales</taxon>
        <taxon>Pluteineae</taxon>
        <taxon>Pluteaceae</taxon>
        <taxon>Pluteus</taxon>
    </lineage>
</organism>
<keyword evidence="2" id="KW-1185">Reference proteome</keyword>
<evidence type="ECO:0000313" key="2">
    <source>
        <dbReference type="Proteomes" id="UP000308600"/>
    </source>
</evidence>
<evidence type="ECO:0000313" key="1">
    <source>
        <dbReference type="EMBL" id="TFK64430.1"/>
    </source>
</evidence>